<sequence>METIISYLDNMFASLPKTLEMKQLRDELLANMEEKYHELKQEGKTENEAIGIVISEFGNIDEIIESYDISQENQTGPNRLLTETEVDDYLETNRLAGKWIGLGVLLCIVGSAIIVLFTALFESGYIERNIALTTGVILFTILVAIAVSLFIYGGLKLDKFKYINKQMDFEISRELQSKVEMMKNNQQSRFVAALICGVALIILSPAILIFMMAVNEQWIIFGVVIMLALIAIAIYLFVYFGMVHGSFTTLLERPMNREAAEKEERINGAIASIIMPLAVIFFLISGFVFELWHINWLVFPIAGLLVAIFNASYTLFSKKDA</sequence>
<keyword evidence="2" id="KW-0812">Transmembrane</keyword>
<evidence type="ECO:0000313" key="4">
    <source>
        <dbReference type="Proteomes" id="UP000831537"/>
    </source>
</evidence>
<feature type="transmembrane region" description="Helical" evidence="2">
    <location>
        <begin position="99"/>
        <end position="120"/>
    </location>
</feature>
<name>A0ABY4GKA4_9BACI</name>
<keyword evidence="2" id="KW-0472">Membrane</keyword>
<organism evidence="3 4">
    <name type="scientific">Gracilibacillus salinarum</name>
    <dbReference type="NCBI Taxonomy" id="2932255"/>
    <lineage>
        <taxon>Bacteria</taxon>
        <taxon>Bacillati</taxon>
        <taxon>Bacillota</taxon>
        <taxon>Bacilli</taxon>
        <taxon>Bacillales</taxon>
        <taxon>Bacillaceae</taxon>
        <taxon>Gracilibacillus</taxon>
    </lineage>
</organism>
<gene>
    <name evidence="3" type="ORF">MUN87_19385</name>
</gene>
<proteinExistence type="predicted"/>
<keyword evidence="1" id="KW-0175">Coiled coil</keyword>
<dbReference type="Proteomes" id="UP000831537">
    <property type="component" value="Chromosome"/>
</dbReference>
<dbReference type="InterPro" id="IPR047928">
    <property type="entry name" value="Perm_prefix_1"/>
</dbReference>
<keyword evidence="2" id="KW-1133">Transmembrane helix</keyword>
<feature type="transmembrane region" description="Helical" evidence="2">
    <location>
        <begin position="266"/>
        <end position="288"/>
    </location>
</feature>
<keyword evidence="4" id="KW-1185">Reference proteome</keyword>
<dbReference type="NCBIfam" id="NF038403">
    <property type="entry name" value="perm_prefix_1"/>
    <property type="match status" value="1"/>
</dbReference>
<feature type="transmembrane region" description="Helical" evidence="2">
    <location>
        <begin position="294"/>
        <end position="316"/>
    </location>
</feature>
<feature type="transmembrane region" description="Helical" evidence="2">
    <location>
        <begin position="190"/>
        <end position="212"/>
    </location>
</feature>
<evidence type="ECO:0000256" key="1">
    <source>
        <dbReference type="SAM" id="Coils"/>
    </source>
</evidence>
<evidence type="ECO:0000313" key="3">
    <source>
        <dbReference type="EMBL" id="UOQ84790.1"/>
    </source>
</evidence>
<dbReference type="RefSeq" id="WP_244743047.1">
    <property type="nucleotide sequence ID" value="NZ_CP095071.1"/>
</dbReference>
<dbReference type="EMBL" id="CP095071">
    <property type="protein sequence ID" value="UOQ84790.1"/>
    <property type="molecule type" value="Genomic_DNA"/>
</dbReference>
<feature type="transmembrane region" description="Helical" evidence="2">
    <location>
        <begin position="132"/>
        <end position="155"/>
    </location>
</feature>
<feature type="coiled-coil region" evidence="1">
    <location>
        <begin position="22"/>
        <end position="49"/>
    </location>
</feature>
<reference evidence="3 4" key="1">
    <citation type="submission" date="2022-04" db="EMBL/GenBank/DDBJ databases">
        <title>Gracilibacillus sp. isolated from saltern.</title>
        <authorList>
            <person name="Won M."/>
            <person name="Lee C.-M."/>
            <person name="Woen H.-Y."/>
            <person name="Kwon S.-W."/>
        </authorList>
    </citation>
    <scope>NUCLEOTIDE SEQUENCE [LARGE SCALE GENOMIC DNA]</scope>
    <source>
        <strain evidence="3 4">SSPM10-3</strain>
    </source>
</reference>
<evidence type="ECO:0000256" key="2">
    <source>
        <dbReference type="SAM" id="Phobius"/>
    </source>
</evidence>
<accession>A0ABY4GKA4</accession>
<protein>
    <submittedName>
        <fullName evidence="3">Permease prefix domain 1-containing protein</fullName>
    </submittedName>
</protein>
<feature type="transmembrane region" description="Helical" evidence="2">
    <location>
        <begin position="218"/>
        <end position="245"/>
    </location>
</feature>